<gene>
    <name evidence="5" type="ORF">AB8U03_05660</name>
</gene>
<reference evidence="5 6" key="1">
    <citation type="submission" date="2024-08" db="EMBL/GenBank/DDBJ databases">
        <title>Clostridium lapicellarii sp. nov., and Clostridium renhuaiense sp. nov., two species isolated from the mud in a fermentation cellar used for producing sauce-flavour Chinese liquors.</title>
        <authorList>
            <person name="Yang F."/>
            <person name="Wang H."/>
            <person name="Chen L.Q."/>
            <person name="Zhou N."/>
            <person name="Lu J.J."/>
            <person name="Pu X.X."/>
            <person name="Wan B."/>
            <person name="Wang L."/>
            <person name="Liu S.J."/>
        </authorList>
    </citation>
    <scope>NUCLEOTIDE SEQUENCE [LARGE SCALE GENOMIC DNA]</scope>
    <source>
        <strain evidence="5 6">MT-5</strain>
    </source>
</reference>
<evidence type="ECO:0000259" key="4">
    <source>
        <dbReference type="PROSITE" id="PS50111"/>
    </source>
</evidence>
<evidence type="ECO:0000313" key="6">
    <source>
        <dbReference type="Proteomes" id="UP001564657"/>
    </source>
</evidence>
<organism evidence="5 6">
    <name type="scientific">Clostridium moutaii</name>
    <dbReference type="NCBI Taxonomy" id="3240932"/>
    <lineage>
        <taxon>Bacteria</taxon>
        <taxon>Bacillati</taxon>
        <taxon>Bacillota</taxon>
        <taxon>Clostridia</taxon>
        <taxon>Eubacteriales</taxon>
        <taxon>Clostridiaceae</taxon>
        <taxon>Clostridium</taxon>
    </lineage>
</organism>
<comment type="caution">
    <text evidence="5">The sequence shown here is derived from an EMBL/GenBank/DDBJ whole genome shotgun (WGS) entry which is preliminary data.</text>
</comment>
<dbReference type="EMBL" id="JBGEWD010000004">
    <property type="protein sequence ID" value="MEY7999697.1"/>
    <property type="molecule type" value="Genomic_DNA"/>
</dbReference>
<dbReference type="PANTHER" id="PTHR32089:SF112">
    <property type="entry name" value="LYSOZYME-LIKE PROTEIN-RELATED"/>
    <property type="match status" value="1"/>
</dbReference>
<evidence type="ECO:0000313" key="5">
    <source>
        <dbReference type="EMBL" id="MEY7999697.1"/>
    </source>
</evidence>
<dbReference type="SUPFAM" id="SSF58104">
    <property type="entry name" value="Methyl-accepting chemotaxis protein (MCP) signaling domain"/>
    <property type="match status" value="1"/>
</dbReference>
<sequence>MSDIIIIIISFLGAFIITTITGVKDIHGILLFGAANSIFILIGIHFISKKNSADSNSCSEVSSVSSRNYMENEELKIYFKNILNNAIKLNNTLQNIKSSAEECGAAAENVALNTQSIVEQNGEQLNVADETTYNSKKIGDMVVSSSKIIHSTNEEVQHSMKISEEVGKSVKNVFHTMNKIEKTAGETSAKINILSEKSKKIGDIVSMITNIARQTNLLALNATIEAVRAGEQGRGFAVVADEVRKLAEQSDNAASQISSIIEEIKSDIKSSFDSIYEVTNYVSEGVNVTDNAGKSLDEMFEVFKVNADHIQHIQNIVQQIDKNCEVVLAVTDKNQKMVHKTASDTEQISAASQEQNASIEEINSSIQVITQLSEETKQYIASAVMDKLMYEKTLQLKEELDEDKKFKVNANTMNKMAEQLGVDEIDISDTDGVIRFSNVKDALNLNLYKLILENKKQDVRKYLFDDKNNYYVTPLEISTQTGKLFKFMIVPDYEKKIIYQVALSYESLLKLLD</sequence>
<keyword evidence="3" id="KW-1133">Transmembrane helix</keyword>
<protein>
    <submittedName>
        <fullName evidence="5">Methyl-accepting chemotaxis protein</fullName>
    </submittedName>
</protein>
<accession>A0ABV4BNN6</accession>
<dbReference type="CDD" id="cd11386">
    <property type="entry name" value="MCP_signal"/>
    <property type="match status" value="1"/>
</dbReference>
<keyword evidence="6" id="KW-1185">Reference proteome</keyword>
<dbReference type="Gene3D" id="1.10.287.950">
    <property type="entry name" value="Methyl-accepting chemotaxis protein"/>
    <property type="match status" value="1"/>
</dbReference>
<feature type="transmembrane region" description="Helical" evidence="3">
    <location>
        <begin position="30"/>
        <end position="48"/>
    </location>
</feature>
<dbReference type="PANTHER" id="PTHR32089">
    <property type="entry name" value="METHYL-ACCEPTING CHEMOTAXIS PROTEIN MCPB"/>
    <property type="match status" value="1"/>
</dbReference>
<evidence type="ECO:0000256" key="3">
    <source>
        <dbReference type="SAM" id="Phobius"/>
    </source>
</evidence>
<name>A0ABV4BNN6_9CLOT</name>
<keyword evidence="3" id="KW-0812">Transmembrane</keyword>
<feature type="transmembrane region" description="Helical" evidence="3">
    <location>
        <begin position="6"/>
        <end position="23"/>
    </location>
</feature>
<evidence type="ECO:0000256" key="1">
    <source>
        <dbReference type="ARBA" id="ARBA00023224"/>
    </source>
</evidence>
<dbReference type="InterPro" id="IPR004089">
    <property type="entry name" value="MCPsignal_dom"/>
</dbReference>
<dbReference type="Pfam" id="PF00015">
    <property type="entry name" value="MCPsignal"/>
    <property type="match status" value="1"/>
</dbReference>
<evidence type="ECO:0000256" key="2">
    <source>
        <dbReference type="PROSITE-ProRule" id="PRU00284"/>
    </source>
</evidence>
<keyword evidence="1 2" id="KW-0807">Transducer</keyword>
<dbReference type="PROSITE" id="PS50111">
    <property type="entry name" value="CHEMOTAXIS_TRANSDUC_2"/>
    <property type="match status" value="1"/>
</dbReference>
<feature type="domain" description="Methyl-accepting transducer" evidence="4">
    <location>
        <begin position="99"/>
        <end position="370"/>
    </location>
</feature>
<proteinExistence type="predicted"/>
<dbReference type="SMART" id="SM00283">
    <property type="entry name" value="MA"/>
    <property type="match status" value="1"/>
</dbReference>
<dbReference type="Proteomes" id="UP001564657">
    <property type="component" value="Unassembled WGS sequence"/>
</dbReference>
<keyword evidence="3" id="KW-0472">Membrane</keyword>
<dbReference type="RefSeq" id="WP_369703586.1">
    <property type="nucleotide sequence ID" value="NZ_JBGEWD010000004.1"/>
</dbReference>